<evidence type="ECO:0000256" key="1">
    <source>
        <dbReference type="SAM" id="MobiDB-lite"/>
    </source>
</evidence>
<gene>
    <name evidence="2" type="ORF">GCM10009539_67010</name>
</gene>
<feature type="region of interest" description="Disordered" evidence="1">
    <location>
        <begin position="1"/>
        <end position="42"/>
    </location>
</feature>
<name>A0ABN0V1L0_9ACTN</name>
<feature type="compositionally biased region" description="Low complexity" evidence="1">
    <location>
        <begin position="72"/>
        <end position="84"/>
    </location>
</feature>
<feature type="compositionally biased region" description="Polar residues" evidence="1">
    <location>
        <begin position="1"/>
        <end position="11"/>
    </location>
</feature>
<feature type="region of interest" description="Disordered" evidence="1">
    <location>
        <begin position="72"/>
        <end position="104"/>
    </location>
</feature>
<dbReference type="Proteomes" id="UP001500967">
    <property type="component" value="Unassembled WGS sequence"/>
</dbReference>
<dbReference type="InterPro" id="IPR005490">
    <property type="entry name" value="LD_TPept_cat_dom"/>
</dbReference>
<dbReference type="EMBL" id="BAAAGX010000029">
    <property type="protein sequence ID" value="GAA0270387.1"/>
    <property type="molecule type" value="Genomic_DNA"/>
</dbReference>
<evidence type="ECO:0000313" key="2">
    <source>
        <dbReference type="EMBL" id="GAA0270387.1"/>
    </source>
</evidence>
<evidence type="ECO:0000313" key="3">
    <source>
        <dbReference type="Proteomes" id="UP001500967"/>
    </source>
</evidence>
<dbReference type="RefSeq" id="WP_344652950.1">
    <property type="nucleotide sequence ID" value="NZ_BAAAGX010000029.1"/>
</dbReference>
<organism evidence="2 3">
    <name type="scientific">Cryptosporangium japonicum</name>
    <dbReference type="NCBI Taxonomy" id="80872"/>
    <lineage>
        <taxon>Bacteria</taxon>
        <taxon>Bacillati</taxon>
        <taxon>Actinomycetota</taxon>
        <taxon>Actinomycetes</taxon>
        <taxon>Cryptosporangiales</taxon>
        <taxon>Cryptosporangiaceae</taxon>
        <taxon>Cryptosporangium</taxon>
    </lineage>
</organism>
<dbReference type="CDD" id="cd16913">
    <property type="entry name" value="YkuD_like"/>
    <property type="match status" value="1"/>
</dbReference>
<evidence type="ECO:0008006" key="4">
    <source>
        <dbReference type="Google" id="ProtNLM"/>
    </source>
</evidence>
<keyword evidence="3" id="KW-1185">Reference proteome</keyword>
<comment type="caution">
    <text evidence="2">The sequence shown here is derived from an EMBL/GenBank/DDBJ whole genome shotgun (WGS) entry which is preliminary data.</text>
</comment>
<reference evidence="2 3" key="1">
    <citation type="journal article" date="2019" name="Int. J. Syst. Evol. Microbiol.">
        <title>The Global Catalogue of Microorganisms (GCM) 10K type strain sequencing project: providing services to taxonomists for standard genome sequencing and annotation.</title>
        <authorList>
            <consortium name="The Broad Institute Genomics Platform"/>
            <consortium name="The Broad Institute Genome Sequencing Center for Infectious Disease"/>
            <person name="Wu L."/>
            <person name="Ma J."/>
        </authorList>
    </citation>
    <scope>NUCLEOTIDE SEQUENCE [LARGE SCALE GENOMIC DNA]</scope>
    <source>
        <strain evidence="2 3">JCM 10425</strain>
    </source>
</reference>
<proteinExistence type="predicted"/>
<protein>
    <recommendedName>
        <fullName evidence="4">Peptidoglycan binding-like domain-containing protein</fullName>
    </recommendedName>
</protein>
<accession>A0ABN0V1L0</accession>
<sequence>MPGRHSSSAETTELIYIAEEAPRGKHTRSRGRRRRENPAGRAAKVAFAGVAAAAVAGSISYGAVSMVASTSDSSSPSALAAPARAGDDRASRSGGNCARTGPGQARVEQYLAGQTARFGPITMDASQDASDCAAIKKFQTAVGLTTVTGFADEATAQIADRLYQSAPASCGAEDDATTVCVDLSHQTLWVMKSGSVVFAPVVVRAQGTPTGESTITADFQQQFHLSLLDGDAAKVTDLAPTGAEVHVF</sequence>
<feature type="compositionally biased region" description="Basic residues" evidence="1">
    <location>
        <begin position="24"/>
        <end position="35"/>
    </location>
</feature>